<organism evidence="2 3">
    <name type="scientific">Nephila pilipes</name>
    <name type="common">Giant wood spider</name>
    <name type="synonym">Nephila maculata</name>
    <dbReference type="NCBI Taxonomy" id="299642"/>
    <lineage>
        <taxon>Eukaryota</taxon>
        <taxon>Metazoa</taxon>
        <taxon>Ecdysozoa</taxon>
        <taxon>Arthropoda</taxon>
        <taxon>Chelicerata</taxon>
        <taxon>Arachnida</taxon>
        <taxon>Araneae</taxon>
        <taxon>Araneomorphae</taxon>
        <taxon>Entelegynae</taxon>
        <taxon>Araneoidea</taxon>
        <taxon>Nephilidae</taxon>
        <taxon>Nephila</taxon>
    </lineage>
</organism>
<dbReference type="EMBL" id="BMAW01047005">
    <property type="protein sequence ID" value="GFS58480.1"/>
    <property type="molecule type" value="Genomic_DNA"/>
</dbReference>
<protein>
    <recommendedName>
        <fullName evidence="4">ATR-interacting protein</fullName>
    </recommendedName>
</protein>
<gene>
    <name evidence="2" type="primary">AVEN_100809_1</name>
    <name evidence="2" type="ORF">NPIL_420281</name>
</gene>
<evidence type="ECO:0000313" key="3">
    <source>
        <dbReference type="Proteomes" id="UP000887013"/>
    </source>
</evidence>
<evidence type="ECO:0000313" key="2">
    <source>
        <dbReference type="EMBL" id="GFS58480.1"/>
    </source>
</evidence>
<comment type="caution">
    <text evidence="2">The sequence shown here is derived from an EMBL/GenBank/DDBJ whole genome shotgun (WGS) entry which is preliminary data.</text>
</comment>
<evidence type="ECO:0008006" key="4">
    <source>
        <dbReference type="Google" id="ProtNLM"/>
    </source>
</evidence>
<accession>A0A8X6MJD2</accession>
<keyword evidence="3" id="KW-1185">Reference proteome</keyword>
<dbReference type="Proteomes" id="UP000887013">
    <property type="component" value="Unassembled WGS sequence"/>
</dbReference>
<dbReference type="OrthoDB" id="6428926at2759"/>
<proteinExistence type="predicted"/>
<evidence type="ECO:0000256" key="1">
    <source>
        <dbReference type="SAM" id="Coils"/>
    </source>
</evidence>
<sequence>MDVQLGSFKTKHLAKETMDLLRNPNKKIKLDVSNNQDGNFGNDDLWGAEDITAEEFDMLQTQATQKLGENSSNTFLQSCSTVNGPAQASSSKSDEMIQQQYEKEGRIKILSETNEKLRKELKEEQLNKEKIVSQKVKEFLEKENALQKEIQKLKISLQFKDQEMKTVSDRAHFLEFQLKERKEIQEKDKSENIIKEETVKQISPQSIKSQVSNKFSKRFRFESEHPISTSNEQNASKKSFRKFKLQVNTPKGKTEGSDIVSSMLCNRLVVSLSQNSFFHPLASNQCPDIMAKNSAQISAVSIARLNSNKQTTELLDYYDCIFKNYLTHLKTISSRYVSSASSKTSPLSLRRKEFSQDKAFILSNLKDIAFFLSCHQFATLMQKLESVSKDLNRNNEVAEQMKTFQASSSQSPICDEMVAKLNQRIHSLAQTLVYLSNPDTYPSAYPKHEIIEWSLAALVSWSSTASESLIQFAGEIPFVPLIHGDHSVESLCLLLQLLTNLCVCKGIISIITHESDVCVLCATANLALLKISTSPLKFLNVMIKVEDFLSVLFTLYSFSELKLESSACSSLILQGIVTSLWKFYETREEETSKFNPILKKGFTLLHLLSRYFPNFKGRRVAFEDYYILLVCGMLKLSKENTFFNDFYDLIHDLWDFQDDTSEFDMDEPCEDSTQNLNVLSQNNS</sequence>
<name>A0A8X6MJD2_NEPPI</name>
<reference evidence="2" key="1">
    <citation type="submission" date="2020-08" db="EMBL/GenBank/DDBJ databases">
        <title>Multicomponent nature underlies the extraordinary mechanical properties of spider dragline silk.</title>
        <authorList>
            <person name="Kono N."/>
            <person name="Nakamura H."/>
            <person name="Mori M."/>
            <person name="Yoshida Y."/>
            <person name="Ohtoshi R."/>
            <person name="Malay A.D."/>
            <person name="Moran D.A.P."/>
            <person name="Tomita M."/>
            <person name="Numata K."/>
            <person name="Arakawa K."/>
        </authorList>
    </citation>
    <scope>NUCLEOTIDE SEQUENCE</scope>
</reference>
<feature type="coiled-coil region" evidence="1">
    <location>
        <begin position="107"/>
        <end position="163"/>
    </location>
</feature>
<dbReference type="AlphaFoldDB" id="A0A8X6MJD2"/>
<keyword evidence="1" id="KW-0175">Coiled coil</keyword>